<evidence type="ECO:0000256" key="2">
    <source>
        <dbReference type="ARBA" id="ARBA00008017"/>
    </source>
</evidence>
<dbReference type="Pfam" id="PF00924">
    <property type="entry name" value="MS_channel_2nd"/>
    <property type="match status" value="1"/>
</dbReference>
<organism evidence="11 12">
    <name type="scientific">Nitrosopumilus adriaticus</name>
    <dbReference type="NCBI Taxonomy" id="1580092"/>
    <lineage>
        <taxon>Archaea</taxon>
        <taxon>Nitrososphaerota</taxon>
        <taxon>Nitrososphaeria</taxon>
        <taxon>Nitrosopumilales</taxon>
        <taxon>Nitrosopumilaceae</taxon>
        <taxon>Nitrosopumilus</taxon>
    </lineage>
</organism>
<dbReference type="Proteomes" id="UP000032408">
    <property type="component" value="Chromosome"/>
</dbReference>
<dbReference type="EMBL" id="CP011070">
    <property type="protein sequence ID" value="AJW71490.1"/>
    <property type="molecule type" value="Genomic_DNA"/>
</dbReference>
<reference evidence="12" key="1">
    <citation type="submission" date="2015-03" db="EMBL/GenBank/DDBJ databases">
        <title>Characterization of two novel Thaumarchaeota isolated from the Northern Adriatic Sea.</title>
        <authorList>
            <person name="Bayer B."/>
            <person name="Vojvoda J."/>
            <person name="Offre P."/>
            <person name="Srivastava A."/>
            <person name="Elisabeth N."/>
            <person name="Garcia J.A.L."/>
            <person name="Schleper C."/>
            <person name="Herndl G.J."/>
        </authorList>
    </citation>
    <scope>NUCLEOTIDE SEQUENCE [LARGE SCALE GENOMIC DNA]</scope>
    <source>
        <strain evidence="12">NF5</strain>
    </source>
</reference>
<keyword evidence="3" id="KW-1003">Cell membrane</keyword>
<evidence type="ECO:0000256" key="7">
    <source>
        <dbReference type="SAM" id="Phobius"/>
    </source>
</evidence>
<evidence type="ECO:0000259" key="8">
    <source>
        <dbReference type="Pfam" id="PF00924"/>
    </source>
</evidence>
<dbReference type="OrthoDB" id="31543at2157"/>
<comment type="similarity">
    <text evidence="2">Belongs to the MscS (TC 1.A.23) family.</text>
</comment>
<name>A0A0D5C557_9ARCH</name>
<evidence type="ECO:0000256" key="3">
    <source>
        <dbReference type="ARBA" id="ARBA00022475"/>
    </source>
</evidence>
<feature type="domain" description="Mechanosensitive ion channel MscS" evidence="8">
    <location>
        <begin position="101"/>
        <end position="164"/>
    </location>
</feature>
<dbReference type="SUPFAM" id="SSF82689">
    <property type="entry name" value="Mechanosensitive channel protein MscS (YggB), C-terminal domain"/>
    <property type="match status" value="1"/>
</dbReference>
<evidence type="ECO:0000256" key="6">
    <source>
        <dbReference type="ARBA" id="ARBA00023136"/>
    </source>
</evidence>
<evidence type="ECO:0000313" key="11">
    <source>
        <dbReference type="EMBL" id="AJW71490.1"/>
    </source>
</evidence>
<dbReference type="InterPro" id="IPR049278">
    <property type="entry name" value="MS_channel_C"/>
</dbReference>
<dbReference type="GeneID" id="24820980"/>
<dbReference type="InterPro" id="IPR049142">
    <property type="entry name" value="MS_channel_1st"/>
</dbReference>
<evidence type="ECO:0000256" key="5">
    <source>
        <dbReference type="ARBA" id="ARBA00022989"/>
    </source>
</evidence>
<accession>A0A0D5C557</accession>
<feature type="domain" description="Mechanosensitive ion channel MscS C-terminal" evidence="9">
    <location>
        <begin position="176"/>
        <end position="258"/>
    </location>
</feature>
<dbReference type="Pfam" id="PF21088">
    <property type="entry name" value="MS_channel_1st"/>
    <property type="match status" value="1"/>
</dbReference>
<dbReference type="InterPro" id="IPR011014">
    <property type="entry name" value="MscS_channel_TM-2"/>
</dbReference>
<dbReference type="AlphaFoldDB" id="A0A0D5C557"/>
<feature type="domain" description="Mechanosensitive ion channel transmembrane helices 2/3" evidence="10">
    <location>
        <begin position="58"/>
        <end position="99"/>
    </location>
</feature>
<dbReference type="InterPro" id="IPR023408">
    <property type="entry name" value="MscS_beta-dom_sf"/>
</dbReference>
<feature type="transmembrane region" description="Helical" evidence="7">
    <location>
        <begin position="84"/>
        <end position="113"/>
    </location>
</feature>
<reference evidence="11 12" key="2">
    <citation type="journal article" date="2016" name="ISME J.">
        <title>Physiological and genomic characterization of two novel marine thaumarchaeal strains indicates niche differentiation.</title>
        <authorList>
            <person name="Bayer B."/>
            <person name="Vojvoda J."/>
            <person name="Offre P."/>
            <person name="Alves R.J."/>
            <person name="Elisabeth N.H."/>
            <person name="Garcia J.A."/>
            <person name="Volland J.M."/>
            <person name="Srivastava A."/>
            <person name="Schleper C."/>
            <person name="Herndl G.J."/>
        </authorList>
    </citation>
    <scope>NUCLEOTIDE SEQUENCE [LARGE SCALE GENOMIC DNA]</scope>
    <source>
        <strain evidence="11 12">NF5</strain>
    </source>
</reference>
<comment type="subcellular location">
    <subcellularLocation>
        <location evidence="1">Cell membrane</location>
        <topology evidence="1">Multi-pass membrane protein</topology>
    </subcellularLocation>
</comment>
<sequence>MVLEILDTQLMEGVTIWSLLITGIVVFVGVIVARIVRMIFNKKFAPNMPVHTVKTMNKLIYYGIIVIFLMAATASQGIDLGGLVVGAGFMGIVIGFAAQSVVSNMISGVFLLIEKPVKQGDTVDVIDSNVTGKLIDINTFSSKIQQFDGTVVRIPNEKMFTSNLRSFNLSEVRRSEVTVGIGYGENIDKAIKVIKNAIEKNVVYSLMEPEPQFSISELGDNSVNILIRVWYPRDDLLEVMPNLLKVIKNALDEEGIEIPFPQRVVWEGKESQR</sequence>
<evidence type="ECO:0000259" key="9">
    <source>
        <dbReference type="Pfam" id="PF21082"/>
    </source>
</evidence>
<keyword evidence="12" id="KW-1185">Reference proteome</keyword>
<dbReference type="KEGG" id="nin:NADRNF5_1812"/>
<dbReference type="Gene3D" id="2.30.30.60">
    <property type="match status" value="1"/>
</dbReference>
<dbReference type="Pfam" id="PF21082">
    <property type="entry name" value="MS_channel_3rd"/>
    <property type="match status" value="1"/>
</dbReference>
<dbReference type="PANTHER" id="PTHR30221:SF20">
    <property type="entry name" value="SMALL-CONDUCTANCE MECHANOSENSITIVE CHANNEL"/>
    <property type="match status" value="1"/>
</dbReference>
<dbReference type="STRING" id="1580092.NADRNF5_1812"/>
<dbReference type="InterPro" id="IPR045275">
    <property type="entry name" value="MscS_archaea/bacteria_type"/>
</dbReference>
<feature type="transmembrane region" description="Helical" evidence="7">
    <location>
        <begin position="16"/>
        <end position="39"/>
    </location>
</feature>
<evidence type="ECO:0000256" key="1">
    <source>
        <dbReference type="ARBA" id="ARBA00004651"/>
    </source>
</evidence>
<dbReference type="RefSeq" id="WP_048117478.1">
    <property type="nucleotide sequence ID" value="NZ_CP011070.1"/>
</dbReference>
<dbReference type="Gene3D" id="3.30.70.100">
    <property type="match status" value="1"/>
</dbReference>
<dbReference type="GO" id="GO:0005886">
    <property type="term" value="C:plasma membrane"/>
    <property type="evidence" value="ECO:0007669"/>
    <property type="project" value="UniProtKB-SubCell"/>
</dbReference>
<dbReference type="GO" id="GO:0008381">
    <property type="term" value="F:mechanosensitive monoatomic ion channel activity"/>
    <property type="evidence" value="ECO:0007669"/>
    <property type="project" value="InterPro"/>
</dbReference>
<dbReference type="SUPFAM" id="SSF82861">
    <property type="entry name" value="Mechanosensitive channel protein MscS (YggB), transmembrane region"/>
    <property type="match status" value="1"/>
</dbReference>
<proteinExistence type="inferred from homology"/>
<dbReference type="SUPFAM" id="SSF50182">
    <property type="entry name" value="Sm-like ribonucleoproteins"/>
    <property type="match status" value="1"/>
</dbReference>
<dbReference type="Gene3D" id="1.10.287.1260">
    <property type="match status" value="1"/>
</dbReference>
<evidence type="ECO:0000256" key="4">
    <source>
        <dbReference type="ARBA" id="ARBA00022692"/>
    </source>
</evidence>
<keyword evidence="5 7" id="KW-1133">Transmembrane helix</keyword>
<dbReference type="InterPro" id="IPR010920">
    <property type="entry name" value="LSM_dom_sf"/>
</dbReference>
<keyword evidence="6 7" id="KW-0472">Membrane</keyword>
<evidence type="ECO:0000259" key="10">
    <source>
        <dbReference type="Pfam" id="PF21088"/>
    </source>
</evidence>
<evidence type="ECO:0000313" key="12">
    <source>
        <dbReference type="Proteomes" id="UP000032408"/>
    </source>
</evidence>
<dbReference type="InterPro" id="IPR011066">
    <property type="entry name" value="MscS_channel_C_sf"/>
</dbReference>
<feature type="transmembrane region" description="Helical" evidence="7">
    <location>
        <begin position="59"/>
        <end position="78"/>
    </location>
</feature>
<gene>
    <name evidence="11" type="ORF">NADRNF5_1812</name>
</gene>
<dbReference type="InterPro" id="IPR006685">
    <property type="entry name" value="MscS_channel_2nd"/>
</dbReference>
<protein>
    <submittedName>
        <fullName evidence="11">Putative MscS family protein</fullName>
    </submittedName>
</protein>
<dbReference type="HOGENOM" id="CLU_037945_1_0_2"/>
<dbReference type="PANTHER" id="PTHR30221">
    <property type="entry name" value="SMALL-CONDUCTANCE MECHANOSENSITIVE CHANNEL"/>
    <property type="match status" value="1"/>
</dbReference>
<keyword evidence="4 7" id="KW-0812">Transmembrane</keyword>